<comment type="similarity">
    <text evidence="1 13 14">Belongs to the ATPase B chain family.</text>
</comment>
<evidence type="ECO:0000256" key="14">
    <source>
        <dbReference type="RuleBase" id="RU003848"/>
    </source>
</evidence>
<evidence type="ECO:0000256" key="11">
    <source>
        <dbReference type="ARBA" id="ARBA00025614"/>
    </source>
</evidence>
<evidence type="ECO:0000256" key="12">
    <source>
        <dbReference type="ARBA" id="ARBA00037847"/>
    </source>
</evidence>
<evidence type="ECO:0000256" key="7">
    <source>
        <dbReference type="ARBA" id="ARBA00023065"/>
    </source>
</evidence>
<evidence type="ECO:0000256" key="8">
    <source>
        <dbReference type="ARBA" id="ARBA00023136"/>
    </source>
</evidence>
<dbReference type="HAMAP" id="MF_01398">
    <property type="entry name" value="ATP_synth_b_bprime"/>
    <property type="match status" value="1"/>
</dbReference>
<dbReference type="OrthoDB" id="9794968at2"/>
<organism evidence="15 16">
    <name type="scientific">Desulfobacca acetoxidans (strain ATCC 700848 / DSM 11109 / ASRB2)</name>
    <dbReference type="NCBI Taxonomy" id="880072"/>
    <lineage>
        <taxon>Bacteria</taxon>
        <taxon>Pseudomonadati</taxon>
        <taxon>Thermodesulfobacteriota</taxon>
        <taxon>Desulfobaccia</taxon>
        <taxon>Desulfobaccales</taxon>
        <taxon>Desulfobaccaceae</taxon>
        <taxon>Desulfobacca</taxon>
    </lineage>
</organism>
<accession>F2NDJ7</accession>
<evidence type="ECO:0000256" key="1">
    <source>
        <dbReference type="ARBA" id="ARBA00005513"/>
    </source>
</evidence>
<comment type="function">
    <text evidence="10 13">F(1)F(0) ATP synthase produces ATP from ADP in the presence of a proton or sodium gradient. F-type ATPases consist of two structural domains, F(1) containing the extramembraneous catalytic core and F(0) containing the membrane proton channel, linked together by a central stalk and a peripheral stalk. During catalysis, ATP synthesis in the catalytic domain of F(1) is coupled via a rotary mechanism of the central stalk subunits to proton translocation.</text>
</comment>
<protein>
    <recommendedName>
        <fullName evidence="13">ATP synthase subunit b</fullName>
    </recommendedName>
    <alternativeName>
        <fullName evidence="13">ATP synthase F(0) sector subunit b</fullName>
    </alternativeName>
    <alternativeName>
        <fullName evidence="13">ATPase subunit I</fullName>
    </alternativeName>
    <alternativeName>
        <fullName evidence="13">F-type ATPase subunit b</fullName>
        <shortName evidence="13">F-ATPase subunit b</shortName>
    </alternativeName>
</protein>
<reference evidence="15 16" key="1">
    <citation type="journal article" date="2011" name="Stand. Genomic Sci.">
        <title>Complete genome sequence of the acetate-degrading sulfate reducer Desulfobacca acetoxidans type strain (ASRB2).</title>
        <authorList>
            <person name="Goker M."/>
            <person name="Teshima H."/>
            <person name="Lapidus A."/>
            <person name="Nolan M."/>
            <person name="Lucas S."/>
            <person name="Hammon N."/>
            <person name="Deshpande S."/>
            <person name="Cheng J.F."/>
            <person name="Tapia R."/>
            <person name="Han C."/>
            <person name="Goodwin L."/>
            <person name="Pitluck S."/>
            <person name="Huntemann M."/>
            <person name="Liolios K."/>
            <person name="Ivanova N."/>
            <person name="Pagani I."/>
            <person name="Mavromatis K."/>
            <person name="Ovchinikova G."/>
            <person name="Pati A."/>
            <person name="Chen A."/>
            <person name="Palaniappan K."/>
            <person name="Land M."/>
            <person name="Hauser L."/>
            <person name="Brambilla E.M."/>
            <person name="Rohde M."/>
            <person name="Spring S."/>
            <person name="Detter J.C."/>
            <person name="Woyke T."/>
            <person name="Bristow J."/>
            <person name="Eisen J.A."/>
            <person name="Markowitz V."/>
            <person name="Hugenholtz P."/>
            <person name="Kyrpides N.C."/>
            <person name="Klenk H.P."/>
        </authorList>
    </citation>
    <scope>NUCLEOTIDE SEQUENCE [LARGE SCALE GENOMIC DNA]</scope>
    <source>
        <strain evidence="16">ATCC 700848 / DSM 11109 / ASRB2</strain>
    </source>
</reference>
<dbReference type="InterPro" id="IPR050059">
    <property type="entry name" value="ATP_synthase_B_chain"/>
</dbReference>
<dbReference type="eggNOG" id="COG0711">
    <property type="taxonomic scope" value="Bacteria"/>
</dbReference>
<keyword evidence="8 13" id="KW-0472">Membrane</keyword>
<keyword evidence="16" id="KW-1185">Reference proteome</keyword>
<proteinExistence type="inferred from homology"/>
<dbReference type="PANTHER" id="PTHR33445">
    <property type="entry name" value="ATP SYNTHASE SUBUNIT B', CHLOROPLASTIC"/>
    <property type="match status" value="1"/>
</dbReference>
<dbReference type="GO" id="GO:0012505">
    <property type="term" value="C:endomembrane system"/>
    <property type="evidence" value="ECO:0007669"/>
    <property type="project" value="UniProtKB-SubCell"/>
</dbReference>
<keyword evidence="13" id="KW-1003">Cell membrane</keyword>
<evidence type="ECO:0000256" key="4">
    <source>
        <dbReference type="ARBA" id="ARBA00022692"/>
    </source>
</evidence>
<evidence type="ECO:0000256" key="5">
    <source>
        <dbReference type="ARBA" id="ARBA00022781"/>
    </source>
</evidence>
<name>F2NDJ7_DESAR</name>
<dbReference type="GO" id="GO:0046961">
    <property type="term" value="F:proton-transporting ATPase activity, rotational mechanism"/>
    <property type="evidence" value="ECO:0007669"/>
    <property type="project" value="TreeGrafter"/>
</dbReference>
<keyword evidence="4 13" id="KW-0812">Transmembrane</keyword>
<dbReference type="GO" id="GO:0005886">
    <property type="term" value="C:plasma membrane"/>
    <property type="evidence" value="ECO:0007669"/>
    <property type="project" value="UniProtKB-SubCell"/>
</dbReference>
<dbReference type="InterPro" id="IPR002146">
    <property type="entry name" value="ATP_synth_b/b'su_bac/chlpt"/>
</dbReference>
<keyword evidence="9 13" id="KW-0066">ATP synthesis</keyword>
<dbReference type="Proteomes" id="UP000000483">
    <property type="component" value="Chromosome"/>
</dbReference>
<keyword evidence="13" id="KW-0997">Cell inner membrane</keyword>
<evidence type="ECO:0000256" key="2">
    <source>
        <dbReference type="ARBA" id="ARBA00022448"/>
    </source>
</evidence>
<dbReference type="CDD" id="cd06503">
    <property type="entry name" value="ATP-synt_Fo_b"/>
    <property type="match status" value="1"/>
</dbReference>
<keyword evidence="7 13" id="KW-0406">Ion transport</keyword>
<comment type="subunit">
    <text evidence="13">F-type ATPases have 2 components, F(1) - the catalytic core - and F(0) - the membrane proton channel. F(1) has five subunits: alpha(3), beta(3), gamma(1), delta(1), epsilon(1). F(0) has three main subunits: a(1), b(2) and c(10-14). The alpha and beta chains form an alternating ring which encloses part of the gamma chain. F(1) is attached to F(0) by a central stalk formed by the gamma and epsilon chains, while a peripheral stalk is formed by the delta and b chains.</text>
</comment>
<dbReference type="STRING" id="880072.Desac_2452"/>
<evidence type="ECO:0000256" key="9">
    <source>
        <dbReference type="ARBA" id="ARBA00023310"/>
    </source>
</evidence>
<evidence type="ECO:0000313" key="15">
    <source>
        <dbReference type="EMBL" id="AEB10273.1"/>
    </source>
</evidence>
<dbReference type="HOGENOM" id="CLU_079215_9_3_7"/>
<comment type="function">
    <text evidence="11">Component of the F(0) channel, it forms part of the peripheral stalk, linking F(1) to F(0). The b'-subunit is a diverged and duplicated form of b found in plants and photosynthetic bacteria.</text>
</comment>
<evidence type="ECO:0000256" key="3">
    <source>
        <dbReference type="ARBA" id="ARBA00022547"/>
    </source>
</evidence>
<dbReference type="Pfam" id="PF00430">
    <property type="entry name" value="ATP-synt_B"/>
    <property type="match status" value="1"/>
</dbReference>
<keyword evidence="2 13" id="KW-0813">Transport</keyword>
<keyword evidence="5 13" id="KW-0375">Hydrogen ion transport</keyword>
<feature type="transmembrane region" description="Helical" evidence="13">
    <location>
        <begin position="6"/>
        <end position="27"/>
    </location>
</feature>
<comment type="subcellular location">
    <subcellularLocation>
        <location evidence="13">Cell inner membrane</location>
        <topology evidence="13">Single-pass membrane protein</topology>
    </subcellularLocation>
    <subcellularLocation>
        <location evidence="12">Endomembrane system</location>
        <topology evidence="12">Single-pass membrane protein</topology>
    </subcellularLocation>
</comment>
<evidence type="ECO:0000256" key="13">
    <source>
        <dbReference type="HAMAP-Rule" id="MF_01398"/>
    </source>
</evidence>
<sequence length="142" mass="15626">MIDIDWTLFVQIGNFLVLVFLLNMVLFRPIRGVLKERQNLFSGLSSEVSSLTEAEQGVRQDIQGELLAARKSGMNKRDMLKQEGSAMEAGLMEKAKAEADAEAARMAEKIKSDVAAAREALRPQAQSFALDLAAKILGREMA</sequence>
<reference evidence="16" key="2">
    <citation type="submission" date="2011-03" db="EMBL/GenBank/DDBJ databases">
        <title>The complete genome of Desulfobacca acetoxidans DSM 11109.</title>
        <authorList>
            <consortium name="US DOE Joint Genome Institute (JGI-PGF)"/>
            <person name="Lucas S."/>
            <person name="Copeland A."/>
            <person name="Lapidus A."/>
            <person name="Bruce D."/>
            <person name="Goodwin L."/>
            <person name="Pitluck S."/>
            <person name="Peters L."/>
            <person name="Kyrpides N."/>
            <person name="Mavromatis K."/>
            <person name="Ivanova N."/>
            <person name="Ovchinnikova G."/>
            <person name="Teshima H."/>
            <person name="Detter J.C."/>
            <person name="Han C."/>
            <person name="Land M."/>
            <person name="Hauser L."/>
            <person name="Markowitz V."/>
            <person name="Cheng J.-F."/>
            <person name="Hugenholtz P."/>
            <person name="Woyke T."/>
            <person name="Wu D."/>
            <person name="Spring S."/>
            <person name="Schueler E."/>
            <person name="Brambilla E."/>
            <person name="Klenk H.-P."/>
            <person name="Eisen J.A."/>
        </authorList>
    </citation>
    <scope>NUCLEOTIDE SEQUENCE [LARGE SCALE GENOMIC DNA]</scope>
    <source>
        <strain evidence="16">ATCC 700848 / DSM 11109 / ASRB2</strain>
    </source>
</reference>
<dbReference type="EMBL" id="CP002629">
    <property type="protein sequence ID" value="AEB10273.1"/>
    <property type="molecule type" value="Genomic_DNA"/>
</dbReference>
<dbReference type="KEGG" id="dao:Desac_2452"/>
<dbReference type="PANTHER" id="PTHR33445:SF2">
    <property type="entry name" value="ATP SYNTHASE SUBUNIT B', CHLOROPLASTIC"/>
    <property type="match status" value="1"/>
</dbReference>
<dbReference type="RefSeq" id="WP_013707382.1">
    <property type="nucleotide sequence ID" value="NC_015388.1"/>
</dbReference>
<evidence type="ECO:0000313" key="16">
    <source>
        <dbReference type="Proteomes" id="UP000000483"/>
    </source>
</evidence>
<dbReference type="AlphaFoldDB" id="F2NDJ7"/>
<keyword evidence="6 13" id="KW-1133">Transmembrane helix</keyword>
<evidence type="ECO:0000256" key="10">
    <source>
        <dbReference type="ARBA" id="ARBA00025198"/>
    </source>
</evidence>
<evidence type="ECO:0000256" key="6">
    <source>
        <dbReference type="ARBA" id="ARBA00022989"/>
    </source>
</evidence>
<keyword evidence="3 13" id="KW-0138">CF(0)</keyword>
<dbReference type="GO" id="GO:0045259">
    <property type="term" value="C:proton-transporting ATP synthase complex"/>
    <property type="evidence" value="ECO:0007669"/>
    <property type="project" value="UniProtKB-KW"/>
</dbReference>
<gene>
    <name evidence="13" type="primary">atpF</name>
    <name evidence="15" type="ordered locus">Desac_2452</name>
</gene>
<dbReference type="GO" id="GO:0046933">
    <property type="term" value="F:proton-transporting ATP synthase activity, rotational mechanism"/>
    <property type="evidence" value="ECO:0007669"/>
    <property type="project" value="UniProtKB-UniRule"/>
</dbReference>